<reference evidence="3 4" key="1">
    <citation type="submission" date="2020-08" db="EMBL/GenBank/DDBJ databases">
        <title>Plant Genome Project.</title>
        <authorList>
            <person name="Zhang R.-G."/>
        </authorList>
    </citation>
    <scope>NUCLEOTIDE SEQUENCE [LARGE SCALE GENOMIC DNA]</scope>
    <source>
        <tissue evidence="3">Rhizome</tissue>
    </source>
</reference>
<dbReference type="Proteomes" id="UP000734854">
    <property type="component" value="Unassembled WGS sequence"/>
</dbReference>
<dbReference type="PANTHER" id="PTHR36347">
    <property type="entry name" value="EXPRESSED PROTEIN"/>
    <property type="match status" value="1"/>
</dbReference>
<accession>A0A8J5GSJ7</accession>
<evidence type="ECO:0000313" key="4">
    <source>
        <dbReference type="Proteomes" id="UP000734854"/>
    </source>
</evidence>
<gene>
    <name evidence="3" type="ORF">ZIOFF_034596</name>
</gene>
<name>A0A8J5GSJ7_ZINOF</name>
<feature type="transmembrane region" description="Helical" evidence="2">
    <location>
        <begin position="111"/>
        <end position="136"/>
    </location>
</feature>
<feature type="compositionally biased region" description="Polar residues" evidence="1">
    <location>
        <begin position="27"/>
        <end position="42"/>
    </location>
</feature>
<dbReference type="PANTHER" id="PTHR36347:SF1">
    <property type="entry name" value="EXPRESSED PROTEIN"/>
    <property type="match status" value="1"/>
</dbReference>
<evidence type="ECO:0000313" key="3">
    <source>
        <dbReference type="EMBL" id="KAG6509205.1"/>
    </source>
</evidence>
<feature type="region of interest" description="Disordered" evidence="1">
    <location>
        <begin position="1"/>
        <end position="48"/>
    </location>
</feature>
<keyword evidence="2" id="KW-1133">Transmembrane helix</keyword>
<evidence type="ECO:0000256" key="1">
    <source>
        <dbReference type="SAM" id="MobiDB-lite"/>
    </source>
</evidence>
<keyword evidence="2" id="KW-0472">Membrane</keyword>
<dbReference type="EMBL" id="JACMSC010000009">
    <property type="protein sequence ID" value="KAG6509205.1"/>
    <property type="molecule type" value="Genomic_DNA"/>
</dbReference>
<dbReference type="AlphaFoldDB" id="A0A8J5GSJ7"/>
<proteinExistence type="predicted"/>
<keyword evidence="4" id="KW-1185">Reference proteome</keyword>
<organism evidence="3 4">
    <name type="scientific">Zingiber officinale</name>
    <name type="common">Ginger</name>
    <name type="synonym">Amomum zingiber</name>
    <dbReference type="NCBI Taxonomy" id="94328"/>
    <lineage>
        <taxon>Eukaryota</taxon>
        <taxon>Viridiplantae</taxon>
        <taxon>Streptophyta</taxon>
        <taxon>Embryophyta</taxon>
        <taxon>Tracheophyta</taxon>
        <taxon>Spermatophyta</taxon>
        <taxon>Magnoliopsida</taxon>
        <taxon>Liliopsida</taxon>
        <taxon>Zingiberales</taxon>
        <taxon>Zingiberaceae</taxon>
        <taxon>Zingiber</taxon>
    </lineage>
</organism>
<evidence type="ECO:0000256" key="2">
    <source>
        <dbReference type="SAM" id="Phobius"/>
    </source>
</evidence>
<comment type="caution">
    <text evidence="3">The sequence shown here is derived from an EMBL/GenBank/DDBJ whole genome shotgun (WGS) entry which is preliminary data.</text>
</comment>
<dbReference type="GO" id="GO:0009507">
    <property type="term" value="C:chloroplast"/>
    <property type="evidence" value="ECO:0007669"/>
    <property type="project" value="TreeGrafter"/>
</dbReference>
<feature type="compositionally biased region" description="Basic and acidic residues" evidence="1">
    <location>
        <begin position="1"/>
        <end position="17"/>
    </location>
</feature>
<keyword evidence="2" id="KW-0812">Transmembrane</keyword>
<protein>
    <submittedName>
        <fullName evidence="3">Uncharacterized protein</fullName>
    </submittedName>
</protein>
<sequence>MVNRSDGKGTEEEDKGKWPLRRVVSAGYSSATVARPSPSSSDRQQVGGRQRGGRLLHYSARAQHQVLTLVAGVATVAAKCCTEAAVTREGLGGDEVMTMGEKGLFFRLNKIAYTLIFVITGGWILLCFVSPALGLYQLDSAPLPPSAMFKGAS</sequence>